<dbReference type="EMBL" id="HE796683">
    <property type="protein sequence ID" value="CCG99935.1"/>
    <property type="molecule type" value="Genomic_DNA"/>
</dbReference>
<gene>
    <name evidence="1" type="ORF">FAES_1926</name>
</gene>
<sequence>MKIARRHFSDFEHFVTDHVRDASALNLLSSTYGLLLSDAPPFNLQVIIDQNENIQVRLSNCRAITGSGGRVELIDKPVELSTSLQAVLDKYNMPRSDDLKLLIVLTVDPFRRTPEGQPANNEPFPRPPFTLPTYQLTIVPNYQTDTTAVDPNAVRPSVGYVSPDFESYHLVVGQLSGKFGVLTNDEAYIPACSALGAHSGLLAWADRSQKLFAEVQRDAVQIVAKVIRKRRTDQAFRAGPLAELIRVLAEEVAQSLDDVLNHLHFGGREQAPITYLRYIVRATRQLKTTLDCLCEPDKNSASSGRELVLPYFQSWTNLEPALVEKALVEVITKPYQHAQLQPYTVAIDRCWGMIQQIFRKMTELEYIGQENTDYNFDTQRRSTHVSEAPNQQRVLDPFNGGYSFQ</sequence>
<name>I0K732_9BACT</name>
<evidence type="ECO:0000313" key="2">
    <source>
        <dbReference type="Proteomes" id="UP000011058"/>
    </source>
</evidence>
<dbReference type="AlphaFoldDB" id="I0K732"/>
<organism evidence="1 2">
    <name type="scientific">Fibrella aestuarina BUZ 2</name>
    <dbReference type="NCBI Taxonomy" id="1166018"/>
    <lineage>
        <taxon>Bacteria</taxon>
        <taxon>Pseudomonadati</taxon>
        <taxon>Bacteroidota</taxon>
        <taxon>Cytophagia</taxon>
        <taxon>Cytophagales</taxon>
        <taxon>Spirosomataceae</taxon>
        <taxon>Fibrella</taxon>
    </lineage>
</organism>
<dbReference type="HOGENOM" id="CLU_721422_0_0_10"/>
<reference evidence="1 2" key="1">
    <citation type="journal article" date="2012" name="J. Bacteriol.">
        <title>Genome Sequence of Fibrella aestuarina BUZ 2T, a Filamentous Marine Bacterium.</title>
        <authorList>
            <person name="Filippini M."/>
            <person name="Qi W."/>
            <person name="Blom J."/>
            <person name="Goesmann A."/>
            <person name="Smits T.H."/>
            <person name="Bagheri H.C."/>
        </authorList>
    </citation>
    <scope>NUCLEOTIDE SEQUENCE [LARGE SCALE GENOMIC DNA]</scope>
    <source>
        <strain evidence="2">BUZ 2T</strain>
    </source>
</reference>
<accession>I0K732</accession>
<evidence type="ECO:0000313" key="1">
    <source>
        <dbReference type="EMBL" id="CCG99935.1"/>
    </source>
</evidence>
<dbReference type="STRING" id="1166018.FAES_1926"/>
<proteinExistence type="predicted"/>
<dbReference type="Proteomes" id="UP000011058">
    <property type="component" value="Chromosome"/>
</dbReference>
<dbReference type="eggNOG" id="COG3522">
    <property type="taxonomic scope" value="Bacteria"/>
</dbReference>
<dbReference type="KEGG" id="fae:FAES_1926"/>
<keyword evidence="2" id="KW-1185">Reference proteome</keyword>
<protein>
    <submittedName>
        <fullName evidence="1">Uncharacterized protein</fullName>
    </submittedName>
</protein>